<name>H3ATJ9_LATCH</name>
<dbReference type="Ensembl" id="ENSLACT00000013065.1">
    <property type="protein sequence ID" value="ENSLACP00000012970.1"/>
    <property type="gene ID" value="ENSLACG00000011424.1"/>
</dbReference>
<dbReference type="InParanoid" id="H3ATJ9"/>
<feature type="site" description="Transition state stabilizer" evidence="11">
    <location>
        <position position="133"/>
    </location>
</feature>
<dbReference type="GO" id="GO:0008081">
    <property type="term" value="F:phosphoric diester hydrolase activity"/>
    <property type="evidence" value="ECO:0007669"/>
    <property type="project" value="TreeGrafter"/>
</dbReference>
<evidence type="ECO:0000256" key="6">
    <source>
        <dbReference type="ARBA" id="ARBA00022801"/>
    </source>
</evidence>
<reference evidence="13" key="2">
    <citation type="submission" date="2025-08" db="UniProtKB">
        <authorList>
            <consortium name="Ensembl"/>
        </authorList>
    </citation>
    <scope>IDENTIFICATION</scope>
</reference>
<keyword evidence="7 10" id="KW-0460">Magnesium</keyword>
<dbReference type="PANTHER" id="PTHR22748">
    <property type="entry name" value="AP ENDONUCLEASE"/>
    <property type="match status" value="1"/>
</dbReference>
<keyword evidence="14" id="KW-1185">Reference proteome</keyword>
<evidence type="ECO:0000256" key="7">
    <source>
        <dbReference type="ARBA" id="ARBA00022842"/>
    </source>
</evidence>
<reference evidence="14" key="1">
    <citation type="submission" date="2011-08" db="EMBL/GenBank/DDBJ databases">
        <title>The draft genome of Latimeria chalumnae.</title>
        <authorList>
            <person name="Di Palma F."/>
            <person name="Alfoldi J."/>
            <person name="Johnson J."/>
            <person name="Berlin A."/>
            <person name="Gnerre S."/>
            <person name="Jaffe D."/>
            <person name="MacCallum I."/>
            <person name="Young S."/>
            <person name="Walker B.J."/>
            <person name="Lander E."/>
            <person name="Lindblad-Toh K."/>
        </authorList>
    </citation>
    <scope>NUCLEOTIDE SEQUENCE [LARGE SCALE GENOMIC DNA]</scope>
    <source>
        <strain evidence="14">Wild caught</strain>
    </source>
</reference>
<dbReference type="CDD" id="cd09076">
    <property type="entry name" value="L1-EN"/>
    <property type="match status" value="1"/>
</dbReference>
<dbReference type="InterPro" id="IPR004808">
    <property type="entry name" value="AP_endonuc_1"/>
</dbReference>
<feature type="binding site" evidence="10">
    <location>
        <position position="11"/>
    </location>
    <ligand>
        <name>Mg(2+)</name>
        <dbReference type="ChEBI" id="CHEBI:18420"/>
        <label>1</label>
    </ligand>
</feature>
<feature type="active site" evidence="9">
    <location>
        <position position="102"/>
    </location>
</feature>
<proteinExistence type="inferred from homology"/>
<evidence type="ECO:0000259" key="12">
    <source>
        <dbReference type="Pfam" id="PF03372"/>
    </source>
</evidence>
<evidence type="ECO:0000256" key="2">
    <source>
        <dbReference type="ARBA" id="ARBA00007092"/>
    </source>
</evidence>
<feature type="binding site" evidence="10">
    <location>
        <position position="217"/>
    </location>
    <ligand>
        <name>Mg(2+)</name>
        <dbReference type="ChEBI" id="CHEBI:18420"/>
        <label>1</label>
    </ligand>
</feature>
<comment type="similarity">
    <text evidence="2">Belongs to the DNA repair enzymes AP/ExoA family.</text>
</comment>
<dbReference type="EMBL" id="AFYH01168600">
    <property type="status" value="NOT_ANNOTATED_CDS"/>
    <property type="molecule type" value="Genomic_DNA"/>
</dbReference>
<dbReference type="Gene3D" id="3.60.10.10">
    <property type="entry name" value="Endonuclease/exonuclease/phosphatase"/>
    <property type="match status" value="1"/>
</dbReference>
<dbReference type="GO" id="GO:0005634">
    <property type="term" value="C:nucleus"/>
    <property type="evidence" value="ECO:0007669"/>
    <property type="project" value="TreeGrafter"/>
</dbReference>
<sequence>MMASLTYVSWNINGINHPIKRKRILSFLRSHQVQVALLQETHLTQVEHEKLREDWVVFPQKAILISKNSPFHCLSQVTDPAGCFIIVHSRWGSKQVTFASLYAPNIDDPLVIQNFFLQLAQFPSPWVIGGDFNCALDTVMDRSSSVQVAQTHMAKTILASMKEYGLMDVWRHLHPTVRESHYSHVHQSFSRIDLLLISALLSHRVKACEFLPRFISDHSPVMTQLETPTSYRDPFGRLDSHLLTRDDFVGEIKSAIQEFFQFNHSLPSSPDMIWEAFKATIRGKIIAFSSACRKKFQQQMVSLEQELRGVETELYKNNLAENRKRVALLQHDLNKLSSAGVEKALLKIRSRFYARGDKAGKLLAWQLCHEEADRLIPSIRLQDGNTSFAPEATNGAFQKYYSALYSTQYDERSMRGSMVSFLDNIVIPALLGEQGERLDVPL</sequence>
<evidence type="ECO:0000256" key="1">
    <source>
        <dbReference type="ARBA" id="ARBA00000493"/>
    </source>
</evidence>
<dbReference type="AlphaFoldDB" id="H3ATJ9"/>
<comment type="cofactor">
    <cofactor evidence="10">
        <name>Mg(2+)</name>
        <dbReference type="ChEBI" id="CHEBI:18420"/>
    </cofactor>
    <cofactor evidence="10">
        <name>Mn(2+)</name>
        <dbReference type="ChEBI" id="CHEBI:29035"/>
    </cofactor>
    <text evidence="10">Probably binds two magnesium or manganese ions per subunit.</text>
</comment>
<dbReference type="PANTHER" id="PTHR22748:SF26">
    <property type="entry name" value="ENDONUCLEASE_EXONUCLEASE_PHOSPHATASE DOMAIN-CONTAINING PROTEIN"/>
    <property type="match status" value="1"/>
</dbReference>
<dbReference type="InterPro" id="IPR005135">
    <property type="entry name" value="Endo/exonuclease/phosphatase"/>
</dbReference>
<protein>
    <recommendedName>
        <fullName evidence="3">exodeoxyribonuclease III</fullName>
        <ecNumber evidence="3">3.1.11.2</ecNumber>
    </recommendedName>
</protein>
<dbReference type="Proteomes" id="UP000008672">
    <property type="component" value="Unassembled WGS sequence"/>
</dbReference>
<dbReference type="GO" id="GO:0046872">
    <property type="term" value="F:metal ion binding"/>
    <property type="evidence" value="ECO:0007669"/>
    <property type="project" value="UniProtKB-KW"/>
</dbReference>
<dbReference type="GO" id="GO:0003906">
    <property type="term" value="F:DNA-(apurinic or apyrimidinic site) endonuclease activity"/>
    <property type="evidence" value="ECO:0007669"/>
    <property type="project" value="TreeGrafter"/>
</dbReference>
<feature type="active site" description="Proton donor/acceptor" evidence="9">
    <location>
        <position position="131"/>
    </location>
</feature>
<dbReference type="STRING" id="7897.ENSLACP00000012970"/>
<dbReference type="eggNOG" id="ENOG502S67M">
    <property type="taxonomic scope" value="Eukaryota"/>
</dbReference>
<feature type="site" description="Important for catalytic activity" evidence="11">
    <location>
        <position position="193"/>
    </location>
</feature>
<dbReference type="GO" id="GO:0006284">
    <property type="term" value="P:base-excision repair"/>
    <property type="evidence" value="ECO:0007669"/>
    <property type="project" value="TreeGrafter"/>
</dbReference>
<organism evidence="13 14">
    <name type="scientific">Latimeria chalumnae</name>
    <name type="common">Coelacanth</name>
    <dbReference type="NCBI Taxonomy" id="7897"/>
    <lineage>
        <taxon>Eukaryota</taxon>
        <taxon>Metazoa</taxon>
        <taxon>Chordata</taxon>
        <taxon>Craniata</taxon>
        <taxon>Vertebrata</taxon>
        <taxon>Euteleostomi</taxon>
        <taxon>Coelacanthiformes</taxon>
        <taxon>Coelacanthidae</taxon>
        <taxon>Latimeria</taxon>
    </lineage>
</organism>
<comment type="catalytic activity">
    <reaction evidence="1">
        <text>Exonucleolytic cleavage in the 3'- to 5'-direction to yield nucleoside 5'-phosphates.</text>
        <dbReference type="EC" id="3.1.11.2"/>
    </reaction>
</comment>
<evidence type="ECO:0000256" key="8">
    <source>
        <dbReference type="ARBA" id="ARBA00023204"/>
    </source>
</evidence>
<keyword evidence="10" id="KW-0464">Manganese</keyword>
<evidence type="ECO:0000256" key="9">
    <source>
        <dbReference type="PIRSR" id="PIRSR604808-1"/>
    </source>
</evidence>
<dbReference type="Pfam" id="PF03372">
    <property type="entry name" value="Exo_endo_phos"/>
    <property type="match status" value="1"/>
</dbReference>
<feature type="active site" description="Proton acceptor" evidence="9">
    <location>
        <position position="218"/>
    </location>
</feature>
<evidence type="ECO:0000256" key="3">
    <source>
        <dbReference type="ARBA" id="ARBA00012115"/>
    </source>
</evidence>
<dbReference type="GO" id="GO:0008311">
    <property type="term" value="F:double-stranded DNA 3'-5' DNA exonuclease activity"/>
    <property type="evidence" value="ECO:0007669"/>
    <property type="project" value="UniProtKB-EC"/>
</dbReference>
<reference evidence="13" key="3">
    <citation type="submission" date="2025-09" db="UniProtKB">
        <authorList>
            <consortium name="Ensembl"/>
        </authorList>
    </citation>
    <scope>IDENTIFICATION</scope>
</reference>
<dbReference type="EC" id="3.1.11.2" evidence="3"/>
<evidence type="ECO:0000313" key="14">
    <source>
        <dbReference type="Proteomes" id="UP000008672"/>
    </source>
</evidence>
<evidence type="ECO:0000256" key="4">
    <source>
        <dbReference type="ARBA" id="ARBA00022723"/>
    </source>
</evidence>
<dbReference type="OMA" id="RESHYSH"/>
<dbReference type="HOGENOM" id="CLU_000680_2_0_1"/>
<dbReference type="SUPFAM" id="SSF56219">
    <property type="entry name" value="DNase I-like"/>
    <property type="match status" value="1"/>
</dbReference>
<evidence type="ECO:0000256" key="11">
    <source>
        <dbReference type="PIRSR" id="PIRSR604808-3"/>
    </source>
</evidence>
<feature type="binding site" evidence="10">
    <location>
        <position position="133"/>
    </location>
    <ligand>
        <name>Mg(2+)</name>
        <dbReference type="ChEBI" id="CHEBI:18420"/>
        <label>1</label>
    </ligand>
</feature>
<feature type="domain" description="Endonuclease/exonuclease/phosphatase" evidence="12">
    <location>
        <begin position="8"/>
        <end position="218"/>
    </location>
</feature>
<keyword evidence="5" id="KW-0227">DNA damage</keyword>
<keyword evidence="8" id="KW-0234">DNA repair</keyword>
<keyword evidence="6" id="KW-0378">Hydrolase</keyword>
<evidence type="ECO:0000256" key="10">
    <source>
        <dbReference type="PIRSR" id="PIRSR604808-2"/>
    </source>
</evidence>
<feature type="binding site" evidence="10">
    <location>
        <position position="131"/>
    </location>
    <ligand>
        <name>Mg(2+)</name>
        <dbReference type="ChEBI" id="CHEBI:18420"/>
        <label>1</label>
    </ligand>
</feature>
<dbReference type="InterPro" id="IPR036691">
    <property type="entry name" value="Endo/exonu/phosph_ase_sf"/>
</dbReference>
<evidence type="ECO:0000313" key="13">
    <source>
        <dbReference type="Ensembl" id="ENSLACP00000012970.1"/>
    </source>
</evidence>
<accession>H3ATJ9</accession>
<dbReference type="GeneTree" id="ENSGT00950000183016"/>
<keyword evidence="4 10" id="KW-0479">Metal-binding</keyword>
<feature type="binding site" evidence="10">
    <location>
        <position position="218"/>
    </location>
    <ligand>
        <name>Mg(2+)</name>
        <dbReference type="ChEBI" id="CHEBI:18420"/>
        <label>1</label>
    </ligand>
</feature>
<feature type="site" description="Interaction with DNA substrate" evidence="11">
    <location>
        <position position="218"/>
    </location>
</feature>
<evidence type="ECO:0000256" key="5">
    <source>
        <dbReference type="ARBA" id="ARBA00022763"/>
    </source>
</evidence>
<feature type="binding site" evidence="10">
    <location>
        <position position="40"/>
    </location>
    <ligand>
        <name>Mg(2+)</name>
        <dbReference type="ChEBI" id="CHEBI:18420"/>
        <label>1</label>
    </ligand>
</feature>